<dbReference type="CDD" id="cd04301">
    <property type="entry name" value="NAT_SF"/>
    <property type="match status" value="1"/>
</dbReference>
<keyword evidence="2 4" id="KW-0012">Acyltransferase</keyword>
<dbReference type="EMBL" id="JAVLVT010000010">
    <property type="protein sequence ID" value="MDS1272231.1"/>
    <property type="molecule type" value="Genomic_DNA"/>
</dbReference>
<dbReference type="GO" id="GO:0016746">
    <property type="term" value="F:acyltransferase activity"/>
    <property type="evidence" value="ECO:0007669"/>
    <property type="project" value="UniProtKB-KW"/>
</dbReference>
<dbReference type="InterPro" id="IPR050832">
    <property type="entry name" value="Bact_Acetyltransf"/>
</dbReference>
<dbReference type="EC" id="2.3.1.-" evidence="4"/>
<organism evidence="4 5">
    <name type="scientific">Lipingzhangella rawalii</name>
    <dbReference type="NCBI Taxonomy" id="2055835"/>
    <lineage>
        <taxon>Bacteria</taxon>
        <taxon>Bacillati</taxon>
        <taxon>Actinomycetota</taxon>
        <taxon>Actinomycetes</taxon>
        <taxon>Streptosporangiales</taxon>
        <taxon>Nocardiopsidaceae</taxon>
        <taxon>Lipingzhangella</taxon>
    </lineage>
</organism>
<dbReference type="PROSITE" id="PS51186">
    <property type="entry name" value="GNAT"/>
    <property type="match status" value="1"/>
</dbReference>
<sequence length="333" mass="36250">MSSVDDTPDALARNHTQWAQALDQRLPPEVGGPTADETLVHTVPGARGPAARGPAAQGYATTHAADPATLEATWGPLRQHRLRPLIAADNRPQVMAELLTAWRAVLPQARGEAPDDVATEAAMLAWPTRDPEMPPVLDAFGFEKTTTLAVLDRQGMGPRPRSAPPSVRIRPLSPHDADVAAAAQLWLGEVRFDTEHGALNERPETAHLLWEEMRRRATAGTDQAWLADDDGRTVALATVDWPDSNAWLAPRLGPGPFAYIGCVYVQPEYRGTGVGSALVREVHARIAEAGVPRVALHFADHNPISPTFWTSWGYEPLWTMWRASLARFRPAAA</sequence>
<dbReference type="SUPFAM" id="SSF55729">
    <property type="entry name" value="Acyl-CoA N-acyltransferases (Nat)"/>
    <property type="match status" value="1"/>
</dbReference>
<dbReference type="RefSeq" id="WP_310913802.1">
    <property type="nucleotide sequence ID" value="NZ_JAVLVT010000010.1"/>
</dbReference>
<dbReference type="PANTHER" id="PTHR43877">
    <property type="entry name" value="AMINOALKYLPHOSPHONATE N-ACETYLTRANSFERASE-RELATED-RELATED"/>
    <property type="match status" value="1"/>
</dbReference>
<evidence type="ECO:0000313" key="5">
    <source>
        <dbReference type="Proteomes" id="UP001250214"/>
    </source>
</evidence>
<dbReference type="PANTHER" id="PTHR43877:SF1">
    <property type="entry name" value="ACETYLTRANSFERASE"/>
    <property type="match status" value="1"/>
</dbReference>
<proteinExistence type="predicted"/>
<keyword evidence="1 4" id="KW-0808">Transferase</keyword>
<dbReference type="InterPro" id="IPR016181">
    <property type="entry name" value="Acyl_CoA_acyltransferase"/>
</dbReference>
<comment type="caution">
    <text evidence="4">The sequence shown here is derived from an EMBL/GenBank/DDBJ whole genome shotgun (WGS) entry which is preliminary data.</text>
</comment>
<feature type="domain" description="N-acetyltransferase" evidence="3">
    <location>
        <begin position="167"/>
        <end position="330"/>
    </location>
</feature>
<name>A0ABU2HA82_9ACTN</name>
<reference evidence="5" key="1">
    <citation type="submission" date="2023-07" db="EMBL/GenBank/DDBJ databases">
        <title>Novel species in the genus Lipingzhangella isolated from Sambhar Salt Lake.</title>
        <authorList>
            <person name="Jiya N."/>
            <person name="Kajale S."/>
            <person name="Sharma A."/>
        </authorList>
    </citation>
    <scope>NUCLEOTIDE SEQUENCE [LARGE SCALE GENOMIC DNA]</scope>
    <source>
        <strain evidence="5">LS1_29</strain>
    </source>
</reference>
<dbReference type="Proteomes" id="UP001250214">
    <property type="component" value="Unassembled WGS sequence"/>
</dbReference>
<protein>
    <submittedName>
        <fullName evidence="4">GNAT family N-acetyltransferase</fullName>
        <ecNumber evidence="4">2.3.1.-</ecNumber>
    </submittedName>
</protein>
<keyword evidence="5" id="KW-1185">Reference proteome</keyword>
<evidence type="ECO:0000259" key="3">
    <source>
        <dbReference type="PROSITE" id="PS51186"/>
    </source>
</evidence>
<evidence type="ECO:0000313" key="4">
    <source>
        <dbReference type="EMBL" id="MDS1272231.1"/>
    </source>
</evidence>
<gene>
    <name evidence="4" type="ORF">RIF23_18235</name>
</gene>
<evidence type="ECO:0000256" key="1">
    <source>
        <dbReference type="ARBA" id="ARBA00022679"/>
    </source>
</evidence>
<dbReference type="Pfam" id="PF00583">
    <property type="entry name" value="Acetyltransf_1"/>
    <property type="match status" value="1"/>
</dbReference>
<accession>A0ABU2HA82</accession>
<evidence type="ECO:0000256" key="2">
    <source>
        <dbReference type="ARBA" id="ARBA00023315"/>
    </source>
</evidence>
<dbReference type="InterPro" id="IPR000182">
    <property type="entry name" value="GNAT_dom"/>
</dbReference>
<dbReference type="Gene3D" id="3.40.630.30">
    <property type="match status" value="1"/>
</dbReference>